<reference evidence="3" key="2">
    <citation type="journal article" date="2017" name="Nat. Plants">
        <title>The Aegilops tauschii genome reveals multiple impacts of transposons.</title>
        <authorList>
            <person name="Zhao G."/>
            <person name="Zou C."/>
            <person name="Li K."/>
            <person name="Wang K."/>
            <person name="Li T."/>
            <person name="Gao L."/>
            <person name="Zhang X."/>
            <person name="Wang H."/>
            <person name="Yang Z."/>
            <person name="Liu X."/>
            <person name="Jiang W."/>
            <person name="Mao L."/>
            <person name="Kong X."/>
            <person name="Jiao Y."/>
            <person name="Jia J."/>
        </authorList>
    </citation>
    <scope>NUCLEOTIDE SEQUENCE [LARGE SCALE GENOMIC DNA]</scope>
    <source>
        <strain evidence="3">cv. AL8/78</strain>
    </source>
</reference>
<dbReference type="Gramene" id="AET2Gv21207500.1">
    <property type="protein sequence ID" value="AET2Gv21207500.1"/>
    <property type="gene ID" value="AET2Gv21207500"/>
</dbReference>
<name>A0A453DED6_AEGTS</name>
<dbReference type="STRING" id="200361.A0A453DED6"/>
<dbReference type="EnsemblPlants" id="AET2Gv21207500.1">
    <property type="protein sequence ID" value="AET2Gv21207500.1"/>
    <property type="gene ID" value="AET2Gv21207500"/>
</dbReference>
<feature type="region of interest" description="Disordered" evidence="1">
    <location>
        <begin position="153"/>
        <end position="193"/>
    </location>
</feature>
<evidence type="ECO:0000313" key="2">
    <source>
        <dbReference type="EnsemblPlants" id="AET2Gv21207500.1"/>
    </source>
</evidence>
<sequence length="355" mass="36539">TPTHRRRELSSAQHSPHTAHQRASPEMFLTDKYHALLPLHPAPATRGPRKAVVPAVTSRFDAALAARLASLLPLPASPLAALARLADLLAATLADAVPALAAGPGDGKKDAVAVAAHLDAGVALLDASNAIAARVDRLRRRRLLSRLALHLVSSSPPSPSSLSRARAALADRDSRGVRPPALPALPSIPFVDPPRGGRGQQLAAAARVVLAVNAVSSLAATAAATILGGASTTRDPTFPQVSGDLPWAESFNAVSSQLSALAKSATSNEIDAADEAVGKLAAVLDGVSEGAAPEEAALRAATQEVEKRTEELAARLERVSDAVNGVFRAALRLRNAELGSFMAAKPAGKAPRSQK</sequence>
<reference evidence="2" key="3">
    <citation type="journal article" date="2017" name="Nature">
        <title>Genome sequence of the progenitor of the wheat D genome Aegilops tauschii.</title>
        <authorList>
            <person name="Luo M.C."/>
            <person name="Gu Y.Q."/>
            <person name="Puiu D."/>
            <person name="Wang H."/>
            <person name="Twardziok S.O."/>
            <person name="Deal K.R."/>
            <person name="Huo N."/>
            <person name="Zhu T."/>
            <person name="Wang L."/>
            <person name="Wang Y."/>
            <person name="McGuire P.E."/>
            <person name="Liu S."/>
            <person name="Long H."/>
            <person name="Ramasamy R.K."/>
            <person name="Rodriguez J.C."/>
            <person name="Van S.L."/>
            <person name="Yuan L."/>
            <person name="Wang Z."/>
            <person name="Xia Z."/>
            <person name="Xiao L."/>
            <person name="Anderson O.D."/>
            <person name="Ouyang S."/>
            <person name="Liang Y."/>
            <person name="Zimin A.V."/>
            <person name="Pertea G."/>
            <person name="Qi P."/>
            <person name="Bennetzen J.L."/>
            <person name="Dai X."/>
            <person name="Dawson M.W."/>
            <person name="Muller H.G."/>
            <person name="Kugler K."/>
            <person name="Rivarola-Duarte L."/>
            <person name="Spannagl M."/>
            <person name="Mayer K.F.X."/>
            <person name="Lu F.H."/>
            <person name="Bevan M.W."/>
            <person name="Leroy P."/>
            <person name="Li P."/>
            <person name="You F.M."/>
            <person name="Sun Q."/>
            <person name="Liu Z."/>
            <person name="Lyons E."/>
            <person name="Wicker T."/>
            <person name="Salzberg S.L."/>
            <person name="Devos K.M."/>
            <person name="Dvorak J."/>
        </authorList>
    </citation>
    <scope>NUCLEOTIDE SEQUENCE [LARGE SCALE GENOMIC DNA]</scope>
    <source>
        <strain evidence="2">cv. AL8/78</strain>
    </source>
</reference>
<proteinExistence type="predicted"/>
<keyword evidence="3" id="KW-1185">Reference proteome</keyword>
<reference evidence="3" key="1">
    <citation type="journal article" date="2014" name="Science">
        <title>Ancient hybridizations among the ancestral genomes of bread wheat.</title>
        <authorList>
            <consortium name="International Wheat Genome Sequencing Consortium,"/>
            <person name="Marcussen T."/>
            <person name="Sandve S.R."/>
            <person name="Heier L."/>
            <person name="Spannagl M."/>
            <person name="Pfeifer M."/>
            <person name="Jakobsen K.S."/>
            <person name="Wulff B.B."/>
            <person name="Steuernagel B."/>
            <person name="Mayer K.F."/>
            <person name="Olsen O.A."/>
        </authorList>
    </citation>
    <scope>NUCLEOTIDE SEQUENCE [LARGE SCALE GENOMIC DNA]</scope>
    <source>
        <strain evidence="3">cv. AL8/78</strain>
    </source>
</reference>
<reference evidence="2" key="4">
    <citation type="submission" date="2019-03" db="UniProtKB">
        <authorList>
            <consortium name="EnsemblPlants"/>
        </authorList>
    </citation>
    <scope>IDENTIFICATION</scope>
</reference>
<accession>A0A453DED6</accession>
<feature type="region of interest" description="Disordered" evidence="1">
    <location>
        <begin position="1"/>
        <end position="23"/>
    </location>
</feature>
<protein>
    <submittedName>
        <fullName evidence="2">Uncharacterized protein</fullName>
    </submittedName>
</protein>
<feature type="compositionally biased region" description="Low complexity" evidence="1">
    <location>
        <begin position="153"/>
        <end position="168"/>
    </location>
</feature>
<dbReference type="PANTHER" id="PTHR31509">
    <property type="entry name" value="BPS1-LIKE PROTEIN"/>
    <property type="match status" value="1"/>
</dbReference>
<evidence type="ECO:0000256" key="1">
    <source>
        <dbReference type="SAM" id="MobiDB-lite"/>
    </source>
</evidence>
<reference evidence="2" key="5">
    <citation type="journal article" date="2021" name="G3 (Bethesda)">
        <title>Aegilops tauschii genome assembly Aet v5.0 features greater sequence contiguity and improved annotation.</title>
        <authorList>
            <person name="Wang L."/>
            <person name="Zhu T."/>
            <person name="Rodriguez J.C."/>
            <person name="Deal K.R."/>
            <person name="Dubcovsky J."/>
            <person name="McGuire P.E."/>
            <person name="Lux T."/>
            <person name="Spannagl M."/>
            <person name="Mayer K.F.X."/>
            <person name="Baldrich P."/>
            <person name="Meyers B.C."/>
            <person name="Huo N."/>
            <person name="Gu Y.Q."/>
            <person name="Zhou H."/>
            <person name="Devos K.M."/>
            <person name="Bennetzen J.L."/>
            <person name="Unver T."/>
            <person name="Budak H."/>
            <person name="Gulick P.J."/>
            <person name="Galiba G."/>
            <person name="Kalapos B."/>
            <person name="Nelson D.R."/>
            <person name="Li P."/>
            <person name="You F.M."/>
            <person name="Luo M.C."/>
            <person name="Dvorak J."/>
        </authorList>
    </citation>
    <scope>NUCLEOTIDE SEQUENCE [LARGE SCALE GENOMIC DNA]</scope>
    <source>
        <strain evidence="2">cv. AL8/78</strain>
    </source>
</reference>
<evidence type="ECO:0000313" key="3">
    <source>
        <dbReference type="Proteomes" id="UP000015105"/>
    </source>
</evidence>
<organism evidence="2 3">
    <name type="scientific">Aegilops tauschii subsp. strangulata</name>
    <name type="common">Goatgrass</name>
    <dbReference type="NCBI Taxonomy" id="200361"/>
    <lineage>
        <taxon>Eukaryota</taxon>
        <taxon>Viridiplantae</taxon>
        <taxon>Streptophyta</taxon>
        <taxon>Embryophyta</taxon>
        <taxon>Tracheophyta</taxon>
        <taxon>Spermatophyta</taxon>
        <taxon>Magnoliopsida</taxon>
        <taxon>Liliopsida</taxon>
        <taxon>Poales</taxon>
        <taxon>Poaceae</taxon>
        <taxon>BOP clade</taxon>
        <taxon>Pooideae</taxon>
        <taxon>Triticodae</taxon>
        <taxon>Triticeae</taxon>
        <taxon>Triticinae</taxon>
        <taxon>Aegilops</taxon>
    </lineage>
</organism>
<dbReference type="AlphaFoldDB" id="A0A453DED6"/>
<dbReference type="Proteomes" id="UP000015105">
    <property type="component" value="Chromosome 2D"/>
</dbReference>